<dbReference type="UniPathway" id="UPA00395">
    <property type="reaction ID" value="UER00654"/>
</dbReference>
<dbReference type="NCBIfam" id="NF010371">
    <property type="entry name" value="PRK13797.1"/>
    <property type="match status" value="1"/>
</dbReference>
<dbReference type="HOGENOM" id="CLU_038797_1_0_11"/>
<evidence type="ECO:0000313" key="7">
    <source>
        <dbReference type="Proteomes" id="UP000000657"/>
    </source>
</evidence>
<evidence type="ECO:0000256" key="3">
    <source>
        <dbReference type="HAMAP-Rule" id="MF_00813"/>
    </source>
</evidence>
<dbReference type="PANTHER" id="PTHR12045">
    <property type="entry name" value="ALLANTOICASE"/>
    <property type="match status" value="1"/>
</dbReference>
<organism evidence="6 7">
    <name type="scientific">Frankia alni (strain DSM 45986 / CECT 9034 / ACN14a)</name>
    <dbReference type="NCBI Taxonomy" id="326424"/>
    <lineage>
        <taxon>Bacteria</taxon>
        <taxon>Bacillati</taxon>
        <taxon>Actinomycetota</taxon>
        <taxon>Actinomycetes</taxon>
        <taxon>Frankiales</taxon>
        <taxon>Frankiaceae</taxon>
        <taxon>Frankia</taxon>
    </lineage>
</organism>
<dbReference type="Pfam" id="PF09349">
    <property type="entry name" value="OHCU_decarbox"/>
    <property type="match status" value="1"/>
</dbReference>
<dbReference type="InterPro" id="IPR018020">
    <property type="entry name" value="OHCU_decarboxylase"/>
</dbReference>
<dbReference type="InterPro" id="IPR005164">
    <property type="entry name" value="Allantoicase"/>
</dbReference>
<reference evidence="6 7" key="1">
    <citation type="journal article" date="2007" name="Genome Res.">
        <title>Genome characteristics of facultatively symbiotic Frankia sp. strains reflect host range and host plant biogeography.</title>
        <authorList>
            <person name="Normand P."/>
            <person name="Lapierre P."/>
            <person name="Tisa L.S."/>
            <person name="Gogarten J.P."/>
            <person name="Alloisio N."/>
            <person name="Bagnarol E."/>
            <person name="Bassi C.A."/>
            <person name="Berry A.M."/>
            <person name="Bickhart D.M."/>
            <person name="Choisne N."/>
            <person name="Couloux A."/>
            <person name="Cournoyer B."/>
            <person name="Cruveiller S."/>
            <person name="Daubin V."/>
            <person name="Demange N."/>
            <person name="Francino M.P."/>
            <person name="Goltsman E."/>
            <person name="Huang Y."/>
            <person name="Kopp O.R."/>
            <person name="Labarre L."/>
            <person name="Lapidus A."/>
            <person name="Lavire C."/>
            <person name="Marechal J."/>
            <person name="Martinez M."/>
            <person name="Mastronunzio J.E."/>
            <person name="Mullin B.C."/>
            <person name="Niemann J."/>
            <person name="Pujic P."/>
            <person name="Rawnsley T."/>
            <person name="Rouy Z."/>
            <person name="Schenowitz C."/>
            <person name="Sellstedt A."/>
            <person name="Tavares F."/>
            <person name="Tomkins J.P."/>
            <person name="Vallenet D."/>
            <person name="Valverde C."/>
            <person name="Wall L.G."/>
            <person name="Wang Y."/>
            <person name="Medigue C."/>
            <person name="Benson D.R."/>
        </authorList>
    </citation>
    <scope>NUCLEOTIDE SEQUENCE [LARGE SCALE GENOMIC DNA]</scope>
    <source>
        <strain evidence="7">DSM 45986 / CECT 9034 / ACN14a</strain>
    </source>
</reference>
<feature type="domain" description="Allantoicase" evidence="4">
    <location>
        <begin position="206"/>
        <end position="345"/>
    </location>
</feature>
<dbReference type="eggNOG" id="COG4266">
    <property type="taxonomic scope" value="Bacteria"/>
</dbReference>
<keyword evidence="3 6" id="KW-0378">Hydrolase</keyword>
<comment type="catalytic activity">
    <reaction evidence="3">
        <text>allantoate + H2O = (S)-ureidoglycolate + urea</text>
        <dbReference type="Rhea" id="RHEA:11016"/>
        <dbReference type="ChEBI" id="CHEBI:15377"/>
        <dbReference type="ChEBI" id="CHEBI:16199"/>
        <dbReference type="ChEBI" id="CHEBI:17536"/>
        <dbReference type="ChEBI" id="CHEBI:57296"/>
        <dbReference type="EC" id="3.5.3.4"/>
    </reaction>
</comment>
<dbReference type="GO" id="GO:0006144">
    <property type="term" value="P:purine nucleobase metabolic process"/>
    <property type="evidence" value="ECO:0007669"/>
    <property type="project" value="UniProtKB-KW"/>
</dbReference>
<dbReference type="NCBIfam" id="TIGR03180">
    <property type="entry name" value="UraD_2"/>
    <property type="match status" value="1"/>
</dbReference>
<comment type="pathway">
    <text evidence="3">Nitrogen metabolism; (S)-allantoin degradation; (S)-ureidoglycolate from allantoate (aminidohydrolase route): step 1/1.</text>
</comment>
<dbReference type="NCBIfam" id="NF010372">
    <property type="entry name" value="PRK13798.1"/>
    <property type="match status" value="1"/>
</dbReference>
<dbReference type="STRING" id="326424.FRAAL1461"/>
<proteinExistence type="inferred from homology"/>
<dbReference type="SUPFAM" id="SSF49785">
    <property type="entry name" value="Galactose-binding domain-like"/>
    <property type="match status" value="2"/>
</dbReference>
<dbReference type="Proteomes" id="UP000000657">
    <property type="component" value="Chromosome"/>
</dbReference>
<evidence type="ECO:0000313" key="6">
    <source>
        <dbReference type="EMBL" id="CAJ60117.1"/>
    </source>
</evidence>
<dbReference type="InterPro" id="IPR008979">
    <property type="entry name" value="Galactose-bd-like_sf"/>
</dbReference>
<dbReference type="InterPro" id="IPR017595">
    <property type="entry name" value="OHCU_decarboxylase-2"/>
</dbReference>
<dbReference type="HAMAP" id="MF_00813">
    <property type="entry name" value="Allantoicase"/>
    <property type="match status" value="1"/>
</dbReference>
<feature type="domain" description="Allantoicase" evidence="4">
    <location>
        <begin position="32"/>
        <end position="186"/>
    </location>
</feature>
<keyword evidence="2 3" id="KW-0659">Purine metabolism</keyword>
<dbReference type="SUPFAM" id="SSF158694">
    <property type="entry name" value="UraD-Like"/>
    <property type="match status" value="1"/>
</dbReference>
<dbReference type="InterPro" id="IPR036778">
    <property type="entry name" value="OHCU_decarboxylase_sf"/>
</dbReference>
<evidence type="ECO:0000256" key="2">
    <source>
        <dbReference type="ARBA" id="ARBA00022631"/>
    </source>
</evidence>
<dbReference type="eggNOG" id="COG3195">
    <property type="taxonomic scope" value="Bacteria"/>
</dbReference>
<dbReference type="EC" id="3.5.3.4" evidence="3"/>
<name>Q0RQQ6_FRAAA</name>
<protein>
    <recommendedName>
        <fullName evidence="3">Probable allantoicase</fullName>
        <ecNumber evidence="3">3.5.3.4</ecNumber>
    </recommendedName>
    <alternativeName>
        <fullName evidence="3">Allantoate amidinohydrolase</fullName>
    </alternativeName>
</protein>
<accession>Q0RQQ6</accession>
<dbReference type="PANTHER" id="PTHR12045:SF3">
    <property type="entry name" value="INACTIVE ALLANTOICASE-RELATED"/>
    <property type="match status" value="1"/>
</dbReference>
<dbReference type="Gene3D" id="1.10.3330.10">
    <property type="entry name" value="Oxo-4-hydroxy-4-carboxy-5-ureidoimidazoline decarboxylase"/>
    <property type="match status" value="1"/>
</dbReference>
<dbReference type="AlphaFoldDB" id="Q0RQQ6"/>
<dbReference type="GO" id="GO:0004037">
    <property type="term" value="F:allantoicase activity"/>
    <property type="evidence" value="ECO:0007669"/>
    <property type="project" value="UniProtKB-UniRule"/>
</dbReference>
<dbReference type="GO" id="GO:0000256">
    <property type="term" value="P:allantoin catabolic process"/>
    <property type="evidence" value="ECO:0007669"/>
    <property type="project" value="UniProtKB-UniRule"/>
</dbReference>
<dbReference type="KEGG" id="fal:FRAAL1461"/>
<dbReference type="Pfam" id="PF03561">
    <property type="entry name" value="Allantoicase"/>
    <property type="match status" value="2"/>
</dbReference>
<evidence type="ECO:0000259" key="4">
    <source>
        <dbReference type="Pfam" id="PF03561"/>
    </source>
</evidence>
<comment type="similarity">
    <text evidence="1 3">Belongs to the allantoicase family.</text>
</comment>
<dbReference type="InterPro" id="IPR015908">
    <property type="entry name" value="Allantoicase_dom"/>
</dbReference>
<dbReference type="Gene3D" id="2.60.120.260">
    <property type="entry name" value="Galactose-binding domain-like"/>
    <property type="match status" value="2"/>
</dbReference>
<keyword evidence="7" id="KW-1185">Reference proteome</keyword>
<evidence type="ECO:0000259" key="5">
    <source>
        <dbReference type="Pfam" id="PF09349"/>
    </source>
</evidence>
<dbReference type="EMBL" id="CT573213">
    <property type="protein sequence ID" value="CAJ60117.1"/>
    <property type="molecule type" value="Genomic_DNA"/>
</dbReference>
<evidence type="ECO:0000256" key="1">
    <source>
        <dbReference type="ARBA" id="ARBA00009242"/>
    </source>
</evidence>
<sequence>MPQVTPLDREKDPMSDEPDLTNLVDLAAARSGGTVVAVNDEFFAFAERMLLPEPPVVRPGVFTERGQWTDGWETRRRRDLPGADWAIVRLGAPGIAHAITVDTTHFTGNAPEAVEIHGATVAGYPSAAEVADDAVDWVELVPRTPITADAVNVLPVAEAGRLRITHLRLTIHPDGGVARLRVHGTVVPDPRLLDRVTSDLAAAYLGGVVVAASDMHYGDRHNLNASGDARAMGEGWETRRRRGTGHDWAAVRLTTQGLIVRAEVDTRHFRGNAPRAVELWAADYPDLLDPDDIDAITEWVPLLPRTRVQPNTRHLFDLEVPVQATHVRVDAIPDGGLARLRLTGVPTATGREALAMRWFDALSPDAAREELLACCESEDWAEAVVARRPFGTLAALLPAAEQEWWRLPESAWFEAFTAHPRIGERPTGIPAPPTTSRASVVSLDAPRREQAAMDEAPEAIKAAFVSGNAAYEERFGYIFLVRAAGRGAEEMLALLQERMAHEPDEELRIAAGQQAEITALRIRHLITGA</sequence>
<gene>
    <name evidence="3" type="primary">alc</name>
    <name evidence="6" type="ordered locus">FRAAL1461</name>
</gene>
<dbReference type="NCBIfam" id="TIGR02961">
    <property type="entry name" value="allantoicase"/>
    <property type="match status" value="1"/>
</dbReference>
<feature type="domain" description="Oxo-4-hydroxy-4-carboxy-5-ureidoimidazoline decarboxylase" evidence="5">
    <location>
        <begin position="361"/>
        <end position="523"/>
    </location>
</feature>